<feature type="transmembrane region" description="Helical" evidence="10">
    <location>
        <begin position="678"/>
        <end position="701"/>
    </location>
</feature>
<keyword evidence="3 10" id="KW-0813">Transport</keyword>
<keyword evidence="4 10" id="KW-0812">Transmembrane</keyword>
<dbReference type="Proteomes" id="UP000831768">
    <property type="component" value="Chromosome"/>
</dbReference>
<reference evidence="13" key="1">
    <citation type="submission" date="2022-04" db="EMBL/GenBank/DDBJ databases">
        <title>Halocatena sp. nov., isolated from a salt lake.</title>
        <authorList>
            <person name="Cui H.-L."/>
        </authorList>
    </citation>
    <scope>NUCLEOTIDE SEQUENCE</scope>
    <source>
        <strain evidence="13">AD-1</strain>
    </source>
</reference>
<dbReference type="GO" id="GO:0033179">
    <property type="term" value="C:proton-transporting V-type ATPase, V0 domain"/>
    <property type="evidence" value="ECO:0007669"/>
    <property type="project" value="InterPro"/>
</dbReference>
<dbReference type="GO" id="GO:0046961">
    <property type="term" value="F:proton-transporting ATPase activity, rotational mechanism"/>
    <property type="evidence" value="ECO:0007669"/>
    <property type="project" value="InterPro"/>
</dbReference>
<dbReference type="KEGG" id="haad:MW046_08945"/>
<evidence type="ECO:0000256" key="10">
    <source>
        <dbReference type="RuleBase" id="RU361189"/>
    </source>
</evidence>
<evidence type="ECO:0000256" key="9">
    <source>
        <dbReference type="ARBA" id="ARBA00068671"/>
    </source>
</evidence>
<evidence type="ECO:0000256" key="7">
    <source>
        <dbReference type="ARBA" id="ARBA00023136"/>
    </source>
</evidence>
<dbReference type="GO" id="GO:0016471">
    <property type="term" value="C:vacuolar proton-transporting V-type ATPase complex"/>
    <property type="evidence" value="ECO:0007669"/>
    <property type="project" value="TreeGrafter"/>
</dbReference>
<comment type="subcellular location">
    <subcellularLocation>
        <location evidence="1">Membrane</location>
        <topology evidence="1">Multi-pass membrane protein</topology>
    </subcellularLocation>
</comment>
<dbReference type="GO" id="GO:0051117">
    <property type="term" value="F:ATPase binding"/>
    <property type="evidence" value="ECO:0007669"/>
    <property type="project" value="TreeGrafter"/>
</dbReference>
<evidence type="ECO:0000256" key="11">
    <source>
        <dbReference type="SAM" id="Coils"/>
    </source>
</evidence>
<keyword evidence="6 10" id="KW-0406">Ion transport</keyword>
<feature type="region of interest" description="Disordered" evidence="12">
    <location>
        <begin position="321"/>
        <end position="373"/>
    </location>
</feature>
<dbReference type="InterPro" id="IPR002490">
    <property type="entry name" value="V-ATPase_116kDa_su"/>
</dbReference>
<evidence type="ECO:0000256" key="4">
    <source>
        <dbReference type="ARBA" id="ARBA00022692"/>
    </source>
</evidence>
<protein>
    <recommendedName>
        <fullName evidence="9 10">A-type ATP synthase subunit I</fullName>
    </recommendedName>
</protein>
<organism evidence="13 14">
    <name type="scientific">Halocatena salina</name>
    <dbReference type="NCBI Taxonomy" id="2934340"/>
    <lineage>
        <taxon>Archaea</taxon>
        <taxon>Methanobacteriati</taxon>
        <taxon>Methanobacteriota</taxon>
        <taxon>Stenosarchaea group</taxon>
        <taxon>Halobacteria</taxon>
        <taxon>Halobacteriales</taxon>
        <taxon>Natronomonadaceae</taxon>
        <taxon>Halocatena</taxon>
    </lineage>
</organism>
<evidence type="ECO:0000256" key="6">
    <source>
        <dbReference type="ARBA" id="ARBA00023065"/>
    </source>
</evidence>
<evidence type="ECO:0000256" key="1">
    <source>
        <dbReference type="ARBA" id="ARBA00004141"/>
    </source>
</evidence>
<keyword evidence="11" id="KW-0175">Coiled coil</keyword>
<dbReference type="PANTHER" id="PTHR11629:SF63">
    <property type="entry name" value="V-TYPE PROTON ATPASE SUBUNIT A"/>
    <property type="match status" value="1"/>
</dbReference>
<accession>A0A8T9ZZ94</accession>
<evidence type="ECO:0000256" key="8">
    <source>
        <dbReference type="ARBA" id="ARBA00059506"/>
    </source>
</evidence>
<feature type="coiled-coil region" evidence="11">
    <location>
        <begin position="225"/>
        <end position="252"/>
    </location>
</feature>
<gene>
    <name evidence="13" type="ORF">MW046_08945</name>
</gene>
<name>A0A8T9ZZ94_9EURY</name>
<feature type="transmembrane region" description="Helical" evidence="10">
    <location>
        <begin position="491"/>
        <end position="510"/>
    </location>
</feature>
<dbReference type="GO" id="GO:0007035">
    <property type="term" value="P:vacuolar acidification"/>
    <property type="evidence" value="ECO:0007669"/>
    <property type="project" value="TreeGrafter"/>
</dbReference>
<comment type="function">
    <text evidence="8">Component of the A-type ATP synthase that produces ATP from ADP in the presence of a proton gradient across the membrane.</text>
</comment>
<keyword evidence="7 10" id="KW-0472">Membrane</keyword>
<evidence type="ECO:0000256" key="12">
    <source>
        <dbReference type="SAM" id="MobiDB-lite"/>
    </source>
</evidence>
<keyword evidence="14" id="KW-1185">Reference proteome</keyword>
<dbReference type="AlphaFoldDB" id="A0A8T9ZZ94"/>
<comment type="similarity">
    <text evidence="2 10">Belongs to the V-ATPase 116 kDa subunit family.</text>
</comment>
<feature type="transmembrane region" description="Helical" evidence="10">
    <location>
        <begin position="619"/>
        <end position="641"/>
    </location>
</feature>
<feature type="transmembrane region" description="Helical" evidence="10">
    <location>
        <begin position="398"/>
        <end position="430"/>
    </location>
</feature>
<evidence type="ECO:0000256" key="5">
    <source>
        <dbReference type="ARBA" id="ARBA00022989"/>
    </source>
</evidence>
<feature type="transmembrane region" description="Helical" evidence="10">
    <location>
        <begin position="442"/>
        <end position="463"/>
    </location>
</feature>
<keyword evidence="5 10" id="KW-1133">Transmembrane helix</keyword>
<evidence type="ECO:0000256" key="3">
    <source>
        <dbReference type="ARBA" id="ARBA00022448"/>
    </source>
</evidence>
<sequence>MSRVSVTGSTQVMDEVIETIHGMRLLHLTDYDGTWKGFDPGDPIEGADEASEKLVTVRSLQSILDMDEDADASDRVVTTDALENELESIRQSVNELDDQRSDLTDQLRAIEDRIEMMEPFATLGIDLDLLSGYDSLSVAVGEGDPTAIEAALTESDITEFELFEENGVVAVFARVDDGVPRDTSSEEQNAASGRTSSGSLEDQLVGTSFSTYDIPDADSDPEQYIEELRHERQQLESELGTVEDQLDEMRAEHGDFLFAAEEALTIDVQRQEAPLSFATTENAFVSEGWIPTERFGEFVETLHSAVGDHVEIDELERASYNGDGHLIDREDVGGTPDRADPTTAVEGSEQVAPDGGSEQSMSKSEPPVVQDNPGPVSSFEALVDAYARPKYSEFDPSIIVFLTFPTLFGFMIGDLGYGLLYAAIGLAIVSKSDGVVADLGRIALWAGGFTALFGILYGEFFGLHQLGDVLWKGKPPLHKGLIPAYGEFADLWLVLSLLIGMVHMTFGYVFDFYEHLSHGASDAIRESGSWLLMLFGLWVWIFAGTPPANVVPGFLFGPESVFNGNPVSLGFTGFSETIGMLGGGAFLIGVALAATTEIAEFIEAVFLKVLSDVLSYTRITAVLLAKAGMAFAVNLLVFGAYEHHGEYHFLFFSEKTPGEVPAEEMIFAGLLNGSGVELLLGAVGGVIIFVAGHLLVLALGVTSAGLQSIRLEWVEFFQKFYEGGGEEYSPFGHVRRFTSKE</sequence>
<dbReference type="PANTHER" id="PTHR11629">
    <property type="entry name" value="VACUOLAR PROTON ATPASES"/>
    <property type="match status" value="1"/>
</dbReference>
<evidence type="ECO:0000313" key="13">
    <source>
        <dbReference type="EMBL" id="UPM42090.1"/>
    </source>
</evidence>
<feature type="coiled-coil region" evidence="11">
    <location>
        <begin position="79"/>
        <end position="113"/>
    </location>
</feature>
<dbReference type="EMBL" id="CP096019">
    <property type="protein sequence ID" value="UPM42090.1"/>
    <property type="molecule type" value="Genomic_DNA"/>
</dbReference>
<feature type="compositionally biased region" description="Basic and acidic residues" evidence="12">
    <location>
        <begin position="325"/>
        <end position="340"/>
    </location>
</feature>
<dbReference type="Pfam" id="PF01496">
    <property type="entry name" value="V_ATPase_I"/>
    <property type="match status" value="2"/>
</dbReference>
<evidence type="ECO:0000256" key="2">
    <source>
        <dbReference type="ARBA" id="ARBA00009904"/>
    </source>
</evidence>
<feature type="transmembrane region" description="Helical" evidence="10">
    <location>
        <begin position="577"/>
        <end position="599"/>
    </location>
</feature>
<feature type="region of interest" description="Disordered" evidence="12">
    <location>
        <begin position="179"/>
        <end position="202"/>
    </location>
</feature>
<evidence type="ECO:0000313" key="14">
    <source>
        <dbReference type="Proteomes" id="UP000831768"/>
    </source>
</evidence>
<feature type="compositionally biased region" description="Polar residues" evidence="12">
    <location>
        <begin position="186"/>
        <end position="202"/>
    </location>
</feature>
<feature type="transmembrane region" description="Helical" evidence="10">
    <location>
        <begin position="531"/>
        <end position="557"/>
    </location>
</feature>
<proteinExistence type="inferred from homology"/>